<dbReference type="Proteomes" id="UP000610303">
    <property type="component" value="Unassembled WGS sequence"/>
</dbReference>
<dbReference type="Pfam" id="PF07687">
    <property type="entry name" value="M20_dimer"/>
    <property type="match status" value="1"/>
</dbReference>
<dbReference type="EMBL" id="BMRJ01000002">
    <property type="protein sequence ID" value="GGR27717.1"/>
    <property type="molecule type" value="Genomic_DNA"/>
</dbReference>
<dbReference type="AlphaFoldDB" id="A0A918CKI5"/>
<keyword evidence="2" id="KW-0378">Hydrolase</keyword>
<dbReference type="InterPro" id="IPR036264">
    <property type="entry name" value="Bact_exopeptidase_dim_dom"/>
</dbReference>
<dbReference type="SUPFAM" id="SSF55031">
    <property type="entry name" value="Bacterial exopeptidase dimerisation domain"/>
    <property type="match status" value="1"/>
</dbReference>
<feature type="domain" description="Peptidase M20 dimerisation" evidence="3">
    <location>
        <begin position="201"/>
        <end position="309"/>
    </location>
</feature>
<dbReference type="GO" id="GO:0016787">
    <property type="term" value="F:hydrolase activity"/>
    <property type="evidence" value="ECO:0007669"/>
    <property type="project" value="UniProtKB-KW"/>
</dbReference>
<protein>
    <submittedName>
        <fullName evidence="4">Acetylornithine deacetylase</fullName>
    </submittedName>
</protein>
<evidence type="ECO:0000256" key="1">
    <source>
        <dbReference type="ARBA" id="ARBA00022723"/>
    </source>
</evidence>
<dbReference type="InterPro" id="IPR011650">
    <property type="entry name" value="Peptidase_M20_dimer"/>
</dbReference>
<dbReference type="GO" id="GO:0046872">
    <property type="term" value="F:metal ion binding"/>
    <property type="evidence" value="ECO:0007669"/>
    <property type="project" value="UniProtKB-KW"/>
</dbReference>
<name>A0A918CKI5_AGRME</name>
<dbReference type="Gene3D" id="3.30.70.360">
    <property type="match status" value="1"/>
</dbReference>
<evidence type="ECO:0000313" key="5">
    <source>
        <dbReference type="Proteomes" id="UP000610303"/>
    </source>
</evidence>
<dbReference type="SUPFAM" id="SSF53187">
    <property type="entry name" value="Zn-dependent exopeptidases"/>
    <property type="match status" value="1"/>
</dbReference>
<proteinExistence type="predicted"/>
<reference evidence="4" key="1">
    <citation type="journal article" date="2014" name="Int. J. Syst. Evol. Microbiol.">
        <title>Complete genome sequence of Corynebacterium casei LMG S-19264T (=DSM 44701T), isolated from a smear-ripened cheese.</title>
        <authorList>
            <consortium name="US DOE Joint Genome Institute (JGI-PGF)"/>
            <person name="Walter F."/>
            <person name="Albersmeier A."/>
            <person name="Kalinowski J."/>
            <person name="Ruckert C."/>
        </authorList>
    </citation>
    <scope>NUCLEOTIDE SEQUENCE</scope>
    <source>
        <strain evidence="4">JCM 3346</strain>
    </source>
</reference>
<comment type="caution">
    <text evidence="4">The sequence shown here is derived from an EMBL/GenBank/DDBJ whole genome shotgun (WGS) entry which is preliminary data.</text>
</comment>
<dbReference type="Pfam" id="PF01546">
    <property type="entry name" value="Peptidase_M20"/>
    <property type="match status" value="1"/>
</dbReference>
<dbReference type="InterPro" id="IPR002933">
    <property type="entry name" value="Peptidase_M20"/>
</dbReference>
<evidence type="ECO:0000256" key="2">
    <source>
        <dbReference type="ARBA" id="ARBA00022801"/>
    </source>
</evidence>
<reference evidence="4" key="2">
    <citation type="submission" date="2020-09" db="EMBL/GenBank/DDBJ databases">
        <authorList>
            <person name="Sun Q."/>
            <person name="Ohkuma M."/>
        </authorList>
    </citation>
    <scope>NUCLEOTIDE SEQUENCE</scope>
    <source>
        <strain evidence="4">JCM 3346</strain>
    </source>
</reference>
<dbReference type="Gene3D" id="3.40.630.10">
    <property type="entry name" value="Zn peptidases"/>
    <property type="match status" value="1"/>
</dbReference>
<dbReference type="InterPro" id="IPR050072">
    <property type="entry name" value="Peptidase_M20A"/>
</dbReference>
<gene>
    <name evidence="4" type="ORF">GCM10010196_21760</name>
</gene>
<evidence type="ECO:0000313" key="4">
    <source>
        <dbReference type="EMBL" id="GGR27717.1"/>
    </source>
</evidence>
<sequence>MTAEETHGLDDEIAARGEAIAALLADSVRRPSVTGAERAVADFYADWMRAHGWDVELQPLSGTGFAASEEHVGDRANVIGYPFGRPQPGDRTIVFNGHLDVVPEGDHAAWTHPPFDGVRADGRVHGRGTVDMKGGIAAALVALEVLRERAEPLRHLPVVHLVIGEERTGVGTRLALSLAEPPAAAVVLEPTGNALVTACTGLQFFRVEASGVAAHSSAPWLGIDALARLLVLRETMLATAAARSAGFAHPRFAEVPTGIPFNIGLLEAGEYQASVPARARMTGRIGLKPGEDPEDARAAFADALAAAVRDDPHEREHPHRLEWLGAPYPGWETSESGELATAFVRGLELVDGAAELRGFTAGNDAGQYAALGVPTLVFGPGDTSLAHTANESVAEAELLRAARTITHALRVLP</sequence>
<keyword evidence="1" id="KW-0479">Metal-binding</keyword>
<dbReference type="PANTHER" id="PTHR43808:SF25">
    <property type="entry name" value="PEPTIDASE M20 DIMERISATION DOMAIN-CONTAINING PROTEIN"/>
    <property type="match status" value="1"/>
</dbReference>
<dbReference type="PANTHER" id="PTHR43808">
    <property type="entry name" value="ACETYLORNITHINE DEACETYLASE"/>
    <property type="match status" value="1"/>
</dbReference>
<evidence type="ECO:0000259" key="3">
    <source>
        <dbReference type="Pfam" id="PF07687"/>
    </source>
</evidence>
<keyword evidence="5" id="KW-1185">Reference proteome</keyword>
<dbReference type="RefSeq" id="WP_189085383.1">
    <property type="nucleotide sequence ID" value="NZ_BMRJ01000002.1"/>
</dbReference>
<accession>A0A918CKI5</accession>
<organism evidence="4 5">
    <name type="scientific">Agromyces mediolanus</name>
    <name type="common">Corynebacterium mediolanum</name>
    <dbReference type="NCBI Taxonomy" id="41986"/>
    <lineage>
        <taxon>Bacteria</taxon>
        <taxon>Bacillati</taxon>
        <taxon>Actinomycetota</taxon>
        <taxon>Actinomycetes</taxon>
        <taxon>Micrococcales</taxon>
        <taxon>Microbacteriaceae</taxon>
        <taxon>Agromyces</taxon>
    </lineage>
</organism>